<organism evidence="2 3">
    <name type="scientific">Fictibacillus phosphorivorans</name>
    <dbReference type="NCBI Taxonomy" id="1221500"/>
    <lineage>
        <taxon>Bacteria</taxon>
        <taxon>Bacillati</taxon>
        <taxon>Bacillota</taxon>
        <taxon>Bacilli</taxon>
        <taxon>Bacillales</taxon>
        <taxon>Fictibacillaceae</taxon>
        <taxon>Fictibacillus</taxon>
    </lineage>
</organism>
<comment type="caution">
    <text evidence="2">The sequence shown here is derived from an EMBL/GenBank/DDBJ whole genome shotgun (WGS) entry which is preliminary data.</text>
</comment>
<protein>
    <recommendedName>
        <fullName evidence="4">Phage protein</fullName>
    </recommendedName>
</protein>
<evidence type="ECO:0000313" key="3">
    <source>
        <dbReference type="Proteomes" id="UP000076567"/>
    </source>
</evidence>
<reference evidence="3" key="1">
    <citation type="submission" date="2016-01" db="EMBL/GenBank/DDBJ databases">
        <title>Draft genome of Chromobacterium sp. F49.</title>
        <authorList>
            <person name="Hong K.W."/>
        </authorList>
    </citation>
    <scope>NUCLEOTIDE SEQUENCE [LARGE SCALE GENOMIC DNA]</scope>
    <source>
        <strain evidence="3">P7IIIA</strain>
    </source>
</reference>
<keyword evidence="3" id="KW-1185">Reference proteome</keyword>
<proteinExistence type="predicted"/>
<evidence type="ECO:0000256" key="1">
    <source>
        <dbReference type="SAM" id="MobiDB-lite"/>
    </source>
</evidence>
<dbReference type="RefSeq" id="WP_066240421.1">
    <property type="nucleotide sequence ID" value="NZ_LRFC01000020.1"/>
</dbReference>
<gene>
    <name evidence="2" type="ORF">AWM68_20290</name>
</gene>
<feature type="region of interest" description="Disordered" evidence="1">
    <location>
        <begin position="1"/>
        <end position="65"/>
    </location>
</feature>
<evidence type="ECO:0008006" key="4">
    <source>
        <dbReference type="Google" id="ProtNLM"/>
    </source>
</evidence>
<accession>A0A165NMS4</accession>
<dbReference type="Proteomes" id="UP000076567">
    <property type="component" value="Unassembled WGS sequence"/>
</dbReference>
<evidence type="ECO:0000313" key="2">
    <source>
        <dbReference type="EMBL" id="KZE66781.1"/>
    </source>
</evidence>
<feature type="compositionally biased region" description="Basic and acidic residues" evidence="1">
    <location>
        <begin position="26"/>
        <end position="46"/>
    </location>
</feature>
<dbReference type="EMBL" id="LRFC01000020">
    <property type="protein sequence ID" value="KZE66781.1"/>
    <property type="molecule type" value="Genomic_DNA"/>
</dbReference>
<name>A0A165NMS4_9BACL</name>
<dbReference type="AlphaFoldDB" id="A0A165NMS4"/>
<feature type="compositionally biased region" description="Polar residues" evidence="1">
    <location>
        <begin position="1"/>
        <end position="10"/>
    </location>
</feature>
<sequence>MNTLNDQLSMWKNKNQPVPVKKKKEKTSDKAQKAHSEKLSDRDIRELMGMNRPRYEKRGGAIRQR</sequence>